<name>A0A0L0QQF0_VIRPA</name>
<comment type="cofactor">
    <cofactor evidence="2">
        <name>Mg(2+)</name>
        <dbReference type="ChEBI" id="CHEBI:18420"/>
    </cofactor>
</comment>
<evidence type="ECO:0000256" key="4">
    <source>
        <dbReference type="ARBA" id="ARBA00022741"/>
    </source>
</evidence>
<keyword evidence="14" id="KW-1185">Reference proteome</keyword>
<proteinExistence type="predicted"/>
<evidence type="ECO:0000256" key="1">
    <source>
        <dbReference type="ARBA" id="ARBA00001936"/>
    </source>
</evidence>
<dbReference type="GO" id="GO:0000166">
    <property type="term" value="F:nucleotide binding"/>
    <property type="evidence" value="ECO:0007669"/>
    <property type="project" value="UniProtKB-KW"/>
</dbReference>
<sequence length="176" mass="19809">MKIVIGSMNKAKIQAVKEVFPEAVIVTEDADSGVSAQPFSDEETRQGAINRALSCLDTQDATFGIGLEGGVMFIGNQLYLCNWGALAFSDQLYTASGARIALPHEITEQLIQGRELGDVMDEFAKRKQVRQQEGAVGIFTSERISRRSMFRHVMELLRGQWEFTKEKKESKYRTRR</sequence>
<keyword evidence="4" id="KW-0547">Nucleotide-binding</keyword>
<dbReference type="Pfam" id="PF01931">
    <property type="entry name" value="NTPase_I-T"/>
    <property type="match status" value="1"/>
</dbReference>
<keyword evidence="3" id="KW-0479">Metal-binding</keyword>
<dbReference type="PATRIC" id="fig|1473.5.peg.3009"/>
<comment type="cofactor">
    <cofactor evidence="1">
        <name>Mn(2+)</name>
        <dbReference type="ChEBI" id="CHEBI:29035"/>
    </cofactor>
</comment>
<comment type="catalytic activity">
    <reaction evidence="10">
        <text>ITP + H2O = IDP + phosphate + H(+)</text>
        <dbReference type="Rhea" id="RHEA:28330"/>
        <dbReference type="ChEBI" id="CHEBI:15377"/>
        <dbReference type="ChEBI" id="CHEBI:15378"/>
        <dbReference type="ChEBI" id="CHEBI:43474"/>
        <dbReference type="ChEBI" id="CHEBI:58280"/>
        <dbReference type="ChEBI" id="CHEBI:61402"/>
        <dbReference type="EC" id="3.6.1.73"/>
    </reaction>
</comment>
<keyword evidence="8" id="KW-0464">Manganese</keyword>
<protein>
    <recommendedName>
        <fullName evidence="9">inosine/xanthosine triphosphatase</fullName>
        <ecNumber evidence="9">3.6.1.73</ecNumber>
    </recommendedName>
</protein>
<dbReference type="SUPFAM" id="SSF52972">
    <property type="entry name" value="ITPase-like"/>
    <property type="match status" value="1"/>
</dbReference>
<dbReference type="AlphaFoldDB" id="A0A0L0QQF0"/>
<evidence type="ECO:0000256" key="11">
    <source>
        <dbReference type="ARBA" id="ARBA00048781"/>
    </source>
</evidence>
<dbReference type="EMBL" id="LGTO01000007">
    <property type="protein sequence ID" value="KNE20822.1"/>
    <property type="molecule type" value="Genomic_DNA"/>
</dbReference>
<dbReference type="InterPro" id="IPR029001">
    <property type="entry name" value="ITPase-like_fam"/>
</dbReference>
<dbReference type="InterPro" id="IPR026533">
    <property type="entry name" value="NTPase/PRRC1"/>
</dbReference>
<dbReference type="GO" id="GO:0009117">
    <property type="term" value="P:nucleotide metabolic process"/>
    <property type="evidence" value="ECO:0007669"/>
    <property type="project" value="UniProtKB-KW"/>
</dbReference>
<evidence type="ECO:0000256" key="3">
    <source>
        <dbReference type="ARBA" id="ARBA00022723"/>
    </source>
</evidence>
<evidence type="ECO:0000256" key="5">
    <source>
        <dbReference type="ARBA" id="ARBA00022801"/>
    </source>
</evidence>
<feature type="domain" description="Non-canonical purine NTP phosphatase/PRRC1" evidence="12">
    <location>
        <begin position="6"/>
        <end position="153"/>
    </location>
</feature>
<dbReference type="RefSeq" id="WP_050353409.1">
    <property type="nucleotide sequence ID" value="NZ_BOSN01000013.1"/>
</dbReference>
<dbReference type="EC" id="3.6.1.73" evidence="9"/>
<dbReference type="PANTHER" id="PTHR34699:SF2">
    <property type="entry name" value="NON-CANONICAL PURINE NTP PHOSPHATASE_PRRC1 DOMAIN-CONTAINING PROTEIN"/>
    <property type="match status" value="1"/>
</dbReference>
<keyword evidence="6" id="KW-0460">Magnesium</keyword>
<evidence type="ECO:0000256" key="2">
    <source>
        <dbReference type="ARBA" id="ARBA00001946"/>
    </source>
</evidence>
<dbReference type="Proteomes" id="UP000036780">
    <property type="component" value="Unassembled WGS sequence"/>
</dbReference>
<organism evidence="13 14">
    <name type="scientific">Virgibacillus pantothenticus</name>
    <dbReference type="NCBI Taxonomy" id="1473"/>
    <lineage>
        <taxon>Bacteria</taxon>
        <taxon>Bacillati</taxon>
        <taxon>Bacillota</taxon>
        <taxon>Bacilli</taxon>
        <taxon>Bacillales</taxon>
        <taxon>Bacillaceae</taxon>
        <taxon>Virgibacillus</taxon>
    </lineage>
</organism>
<evidence type="ECO:0000256" key="9">
    <source>
        <dbReference type="ARBA" id="ARBA00038901"/>
    </source>
</evidence>
<comment type="caution">
    <text evidence="13">The sequence shown here is derived from an EMBL/GenBank/DDBJ whole genome shotgun (WGS) entry which is preliminary data.</text>
</comment>
<evidence type="ECO:0000259" key="12">
    <source>
        <dbReference type="Pfam" id="PF01931"/>
    </source>
</evidence>
<dbReference type="GeneID" id="66869931"/>
<evidence type="ECO:0000256" key="7">
    <source>
        <dbReference type="ARBA" id="ARBA00023080"/>
    </source>
</evidence>
<dbReference type="PANTHER" id="PTHR34699">
    <property type="match status" value="1"/>
</dbReference>
<evidence type="ECO:0000313" key="13">
    <source>
        <dbReference type="EMBL" id="KNE20822.1"/>
    </source>
</evidence>
<keyword evidence="7" id="KW-0546">Nucleotide metabolism</keyword>
<evidence type="ECO:0000256" key="8">
    <source>
        <dbReference type="ARBA" id="ARBA00023211"/>
    </source>
</evidence>
<dbReference type="OrthoDB" id="164951at2"/>
<dbReference type="GO" id="GO:0046872">
    <property type="term" value="F:metal ion binding"/>
    <property type="evidence" value="ECO:0007669"/>
    <property type="project" value="UniProtKB-KW"/>
</dbReference>
<gene>
    <name evidence="13" type="primary">yjjX</name>
    <name evidence="13" type="ORF">AFK71_21125</name>
</gene>
<reference evidence="14" key="1">
    <citation type="submission" date="2015-07" db="EMBL/GenBank/DDBJ databases">
        <title>Fjat-10053 dsm26.</title>
        <authorList>
            <person name="Liu B."/>
            <person name="Wang J."/>
            <person name="Zhu Y."/>
            <person name="Liu G."/>
            <person name="Chen Q."/>
            <person name="Chen Z."/>
            <person name="Lan J."/>
            <person name="Che J."/>
            <person name="Ge C."/>
            <person name="Shi H."/>
            <person name="Pan Z."/>
            <person name="Liu X."/>
        </authorList>
    </citation>
    <scope>NUCLEOTIDE SEQUENCE [LARGE SCALE GENOMIC DNA]</scope>
    <source>
        <strain evidence="14">DSM 26</strain>
    </source>
</reference>
<comment type="catalytic activity">
    <reaction evidence="11">
        <text>XTP + H2O = XDP + phosphate + H(+)</text>
        <dbReference type="Rhea" id="RHEA:28406"/>
        <dbReference type="ChEBI" id="CHEBI:15377"/>
        <dbReference type="ChEBI" id="CHEBI:15378"/>
        <dbReference type="ChEBI" id="CHEBI:43474"/>
        <dbReference type="ChEBI" id="CHEBI:59884"/>
        <dbReference type="ChEBI" id="CHEBI:61314"/>
        <dbReference type="EC" id="3.6.1.73"/>
    </reaction>
</comment>
<evidence type="ECO:0000313" key="14">
    <source>
        <dbReference type="Proteomes" id="UP000036780"/>
    </source>
</evidence>
<accession>A0A0L0QQF0</accession>
<dbReference type="NCBIfam" id="NF002850">
    <property type="entry name" value="PRK03114.1"/>
    <property type="match status" value="1"/>
</dbReference>
<keyword evidence="5" id="KW-0378">Hydrolase</keyword>
<dbReference type="GO" id="GO:0103023">
    <property type="term" value="F:ITPase activity"/>
    <property type="evidence" value="ECO:0007669"/>
    <property type="project" value="UniProtKB-EC"/>
</dbReference>
<evidence type="ECO:0000256" key="6">
    <source>
        <dbReference type="ARBA" id="ARBA00022842"/>
    </source>
</evidence>
<dbReference type="InterPro" id="IPR050299">
    <property type="entry name" value="YjjX_NTPase"/>
</dbReference>
<dbReference type="Gene3D" id="3.90.950.10">
    <property type="match status" value="1"/>
</dbReference>
<evidence type="ECO:0000256" key="10">
    <source>
        <dbReference type="ARBA" id="ARBA00048174"/>
    </source>
</evidence>